<organism evidence="1 2">
    <name type="scientific">Algoriphagus confluentis</name>
    <dbReference type="NCBI Taxonomy" id="1697556"/>
    <lineage>
        <taxon>Bacteria</taxon>
        <taxon>Pseudomonadati</taxon>
        <taxon>Bacteroidota</taxon>
        <taxon>Cytophagia</taxon>
        <taxon>Cytophagales</taxon>
        <taxon>Cyclobacteriaceae</taxon>
        <taxon>Algoriphagus</taxon>
    </lineage>
</organism>
<comment type="caution">
    <text evidence="1">The sequence shown here is derived from an EMBL/GenBank/DDBJ whole genome shotgun (WGS) entry which is preliminary data.</text>
</comment>
<name>A0ABQ6PK79_9BACT</name>
<accession>A0ABQ6PK79</accession>
<dbReference type="Proteomes" id="UP001338309">
    <property type="component" value="Unassembled WGS sequence"/>
</dbReference>
<sequence length="83" mass="9453">MKLLKKIRLTFAFLFGLALFMNFSVDLNLSQDEKTQGFQVSIGGTPAFAQMHPDCGLRAIYLCGYRYGKKEFPVYHDGWIGIQ</sequence>
<gene>
    <name evidence="1" type="ORF">Aconfl_08160</name>
</gene>
<proteinExistence type="predicted"/>
<evidence type="ECO:0000313" key="2">
    <source>
        <dbReference type="Proteomes" id="UP001338309"/>
    </source>
</evidence>
<dbReference type="RefSeq" id="WP_338222960.1">
    <property type="nucleotide sequence ID" value="NZ_BTPD01000002.1"/>
</dbReference>
<reference evidence="1 2" key="1">
    <citation type="submission" date="2023-08" db="EMBL/GenBank/DDBJ databases">
        <title>Draft genome sequence of Algoriphagus confluentis.</title>
        <authorList>
            <person name="Takatani N."/>
            <person name="Hosokawa M."/>
            <person name="Sawabe T."/>
        </authorList>
    </citation>
    <scope>NUCLEOTIDE SEQUENCE [LARGE SCALE GENOMIC DNA]</scope>
    <source>
        <strain evidence="1 2">NBRC 111222</strain>
    </source>
</reference>
<dbReference type="EMBL" id="BTPD01000002">
    <property type="protein sequence ID" value="GMQ28173.1"/>
    <property type="molecule type" value="Genomic_DNA"/>
</dbReference>
<evidence type="ECO:0000313" key="1">
    <source>
        <dbReference type="EMBL" id="GMQ28173.1"/>
    </source>
</evidence>
<keyword evidence="2" id="KW-1185">Reference proteome</keyword>
<protein>
    <submittedName>
        <fullName evidence="1">Uncharacterized protein</fullName>
    </submittedName>
</protein>